<dbReference type="RefSeq" id="XP_021884433.1">
    <property type="nucleotide sequence ID" value="XM_022020227.1"/>
</dbReference>
<sequence>DEYDAGVAQSPLLLLAIFAIASKYSPDPMCRSVPMRAQTAGEDYCKTACRLIDEFMDYPRLSTIQALLILGKHLEESKNQRVFSKSFMYIGMAVRMAMDMGLNRDCSGWGLDPIQEEYRNRIWWFLYVYDRLQGATYGRPYLIQDQD</sequence>
<evidence type="ECO:0000313" key="9">
    <source>
        <dbReference type="Proteomes" id="UP000193648"/>
    </source>
</evidence>
<accession>A0A1Y2GWI7</accession>
<dbReference type="InParanoid" id="A0A1Y2GWI7"/>
<feature type="non-terminal residue" evidence="8">
    <location>
        <position position="1"/>
    </location>
</feature>
<evidence type="ECO:0000256" key="6">
    <source>
        <dbReference type="ARBA" id="ARBA00023242"/>
    </source>
</evidence>
<reference evidence="8 9" key="1">
    <citation type="submission" date="2016-07" db="EMBL/GenBank/DDBJ databases">
        <title>Pervasive Adenine N6-methylation of Active Genes in Fungi.</title>
        <authorList>
            <consortium name="DOE Joint Genome Institute"/>
            <person name="Mondo S.J."/>
            <person name="Dannebaum R.O."/>
            <person name="Kuo R.C."/>
            <person name="Labutti K."/>
            <person name="Haridas S."/>
            <person name="Kuo A."/>
            <person name="Salamov A."/>
            <person name="Ahrendt S.R."/>
            <person name="Lipzen A."/>
            <person name="Sullivan W."/>
            <person name="Andreopoulos W.B."/>
            <person name="Clum A."/>
            <person name="Lindquist E."/>
            <person name="Daum C."/>
            <person name="Ramamoorthy G.K."/>
            <person name="Gryganskyi A."/>
            <person name="Culley D."/>
            <person name="Magnuson J.K."/>
            <person name="James T.Y."/>
            <person name="O'Malley M.A."/>
            <person name="Stajich J.E."/>
            <person name="Spatafora J.W."/>
            <person name="Visel A."/>
            <person name="Grigoriev I.V."/>
        </authorList>
    </citation>
    <scope>NUCLEOTIDE SEQUENCE [LARGE SCALE GENOMIC DNA]</scope>
    <source>
        <strain evidence="8 9">NRRL 3116</strain>
    </source>
</reference>
<dbReference type="SMART" id="SM00906">
    <property type="entry name" value="Fungal_trans"/>
    <property type="match status" value="1"/>
</dbReference>
<dbReference type="STRING" id="64571.A0A1Y2GWI7"/>
<dbReference type="GeneID" id="33562071"/>
<dbReference type="GO" id="GO:0003677">
    <property type="term" value="F:DNA binding"/>
    <property type="evidence" value="ECO:0007669"/>
    <property type="project" value="UniProtKB-KW"/>
</dbReference>
<dbReference type="OrthoDB" id="2406834at2759"/>
<evidence type="ECO:0000256" key="1">
    <source>
        <dbReference type="ARBA" id="ARBA00022723"/>
    </source>
</evidence>
<proteinExistence type="predicted"/>
<keyword evidence="4" id="KW-0238">DNA-binding</keyword>
<evidence type="ECO:0000259" key="7">
    <source>
        <dbReference type="SMART" id="SM00906"/>
    </source>
</evidence>
<comment type="caution">
    <text evidence="8">The sequence shown here is derived from an EMBL/GenBank/DDBJ whole genome shotgun (WGS) entry which is preliminary data.</text>
</comment>
<keyword evidence="6" id="KW-0539">Nucleus</keyword>
<keyword evidence="1" id="KW-0479">Metal-binding</keyword>
<dbReference type="EMBL" id="MCFF01000006">
    <property type="protein sequence ID" value="ORZ26670.1"/>
    <property type="molecule type" value="Genomic_DNA"/>
</dbReference>
<dbReference type="PANTHER" id="PTHR31313">
    <property type="entry name" value="TY1 ENHANCER ACTIVATOR"/>
    <property type="match status" value="1"/>
</dbReference>
<evidence type="ECO:0000256" key="2">
    <source>
        <dbReference type="ARBA" id="ARBA00022833"/>
    </source>
</evidence>
<keyword evidence="9" id="KW-1185">Reference proteome</keyword>
<organism evidence="8 9">
    <name type="scientific">Lobosporangium transversale</name>
    <dbReference type="NCBI Taxonomy" id="64571"/>
    <lineage>
        <taxon>Eukaryota</taxon>
        <taxon>Fungi</taxon>
        <taxon>Fungi incertae sedis</taxon>
        <taxon>Mucoromycota</taxon>
        <taxon>Mortierellomycotina</taxon>
        <taxon>Mortierellomycetes</taxon>
        <taxon>Mortierellales</taxon>
        <taxon>Mortierellaceae</taxon>
        <taxon>Lobosporangium</taxon>
    </lineage>
</organism>
<protein>
    <submittedName>
        <fullName evidence="8">Transcription factor domain-containing protein</fullName>
    </submittedName>
</protein>
<name>A0A1Y2GWI7_9FUNG</name>
<evidence type="ECO:0000256" key="3">
    <source>
        <dbReference type="ARBA" id="ARBA00023015"/>
    </source>
</evidence>
<dbReference type="CDD" id="cd12148">
    <property type="entry name" value="fungal_TF_MHR"/>
    <property type="match status" value="1"/>
</dbReference>
<dbReference type="Proteomes" id="UP000193648">
    <property type="component" value="Unassembled WGS sequence"/>
</dbReference>
<dbReference type="InterPro" id="IPR051615">
    <property type="entry name" value="Transcr_Regulatory_Elem"/>
</dbReference>
<evidence type="ECO:0000256" key="4">
    <source>
        <dbReference type="ARBA" id="ARBA00023125"/>
    </source>
</evidence>
<dbReference type="PANTHER" id="PTHR31313:SF81">
    <property type="entry name" value="TY1 ENHANCER ACTIVATOR"/>
    <property type="match status" value="1"/>
</dbReference>
<keyword evidence="5" id="KW-0804">Transcription</keyword>
<dbReference type="AlphaFoldDB" id="A0A1Y2GWI7"/>
<feature type="domain" description="Xylanolytic transcriptional activator regulatory" evidence="7">
    <location>
        <begin position="86"/>
        <end position="147"/>
    </location>
</feature>
<dbReference type="GO" id="GO:0008270">
    <property type="term" value="F:zinc ion binding"/>
    <property type="evidence" value="ECO:0007669"/>
    <property type="project" value="InterPro"/>
</dbReference>
<gene>
    <name evidence="8" type="ORF">BCR41DRAFT_280817</name>
</gene>
<keyword evidence="3" id="KW-0805">Transcription regulation</keyword>
<dbReference type="InterPro" id="IPR007219">
    <property type="entry name" value="XnlR_reg_dom"/>
</dbReference>
<keyword evidence="2" id="KW-0862">Zinc</keyword>
<dbReference type="Pfam" id="PF04082">
    <property type="entry name" value="Fungal_trans"/>
    <property type="match status" value="1"/>
</dbReference>
<evidence type="ECO:0000313" key="8">
    <source>
        <dbReference type="EMBL" id="ORZ26670.1"/>
    </source>
</evidence>
<dbReference type="GO" id="GO:0006351">
    <property type="term" value="P:DNA-templated transcription"/>
    <property type="evidence" value="ECO:0007669"/>
    <property type="project" value="InterPro"/>
</dbReference>
<feature type="non-terminal residue" evidence="8">
    <location>
        <position position="147"/>
    </location>
</feature>
<evidence type="ECO:0000256" key="5">
    <source>
        <dbReference type="ARBA" id="ARBA00023163"/>
    </source>
</evidence>